<dbReference type="GO" id="GO:0016020">
    <property type="term" value="C:membrane"/>
    <property type="evidence" value="ECO:0007669"/>
    <property type="project" value="InterPro"/>
</dbReference>
<dbReference type="AlphaFoldDB" id="A0A1B1AJV0"/>
<evidence type="ECO:0008006" key="4">
    <source>
        <dbReference type="Google" id="ProtNLM"/>
    </source>
</evidence>
<reference evidence="2 3" key="1">
    <citation type="submission" date="2015-11" db="EMBL/GenBank/DDBJ databases">
        <title>Whole-Genome Sequence of Candidatus Oderbacter manganicum from the National Park Lower Oder Valley, Germany.</title>
        <authorList>
            <person name="Braun B."/>
            <person name="Liere K."/>
            <person name="Szewzyk U."/>
        </authorList>
    </citation>
    <scope>NUCLEOTIDE SEQUENCE [LARGE SCALE GENOMIC DNA]</scope>
    <source>
        <strain evidence="2 3">OTSz_A_272</strain>
    </source>
</reference>
<dbReference type="InterPro" id="IPR027417">
    <property type="entry name" value="P-loop_NTPase"/>
</dbReference>
<dbReference type="Gene3D" id="3.40.50.300">
    <property type="entry name" value="P-loop containing nucleotide triphosphate hydrolases"/>
    <property type="match status" value="1"/>
</dbReference>
<dbReference type="STRING" id="1759059.ATE48_13335"/>
<accession>A0A1B1AJV0</accession>
<dbReference type="KEGG" id="cbot:ATE48_13335"/>
<protein>
    <recommendedName>
        <fullName evidence="4">Sulfotransferase domain-containing protein</fullName>
    </recommendedName>
</protein>
<feature type="region of interest" description="Disordered" evidence="1">
    <location>
        <begin position="1"/>
        <end position="24"/>
    </location>
</feature>
<gene>
    <name evidence="2" type="ORF">ATE48_13335</name>
</gene>
<proteinExistence type="predicted"/>
<keyword evidence="3" id="KW-1185">Reference proteome</keyword>
<organism evidence="2 3">
    <name type="scientific">Candidatus Viadribacter manganicus</name>
    <dbReference type="NCBI Taxonomy" id="1759059"/>
    <lineage>
        <taxon>Bacteria</taxon>
        <taxon>Pseudomonadati</taxon>
        <taxon>Pseudomonadota</taxon>
        <taxon>Alphaproteobacteria</taxon>
        <taxon>Hyphomonadales</taxon>
        <taxon>Hyphomonadaceae</taxon>
        <taxon>Candidatus Viadribacter</taxon>
    </lineage>
</organism>
<sequence>MLESHFGSLRRDNGDAVADPDSPFNRDRQAYRAQFQAENPIIAEPAVHGHFWLNKYDHLDATRLVFLRDPRERLLSNYFHWMGAPSRAPFRARMIENSATVLDFARHNSFRYFYTQTYFGGVDMKSFDFIGLFEDFSVDILRLQQFLGAHQEIPHLQINPHENYAQLAGEVRSDTRLMSELADLLADDLRFYEQWSRR</sequence>
<evidence type="ECO:0000313" key="2">
    <source>
        <dbReference type="EMBL" id="ANP46825.1"/>
    </source>
</evidence>
<evidence type="ECO:0000256" key="1">
    <source>
        <dbReference type="SAM" id="MobiDB-lite"/>
    </source>
</evidence>
<dbReference type="InParanoid" id="A0A1B1AJV0"/>
<dbReference type="InterPro" id="IPR005331">
    <property type="entry name" value="Sulfotransferase"/>
</dbReference>
<dbReference type="GO" id="GO:0008146">
    <property type="term" value="F:sulfotransferase activity"/>
    <property type="evidence" value="ECO:0007669"/>
    <property type="project" value="InterPro"/>
</dbReference>
<dbReference type="Pfam" id="PF03567">
    <property type="entry name" value="Sulfotransfer_2"/>
    <property type="match status" value="1"/>
</dbReference>
<evidence type="ECO:0000313" key="3">
    <source>
        <dbReference type="Proteomes" id="UP000092498"/>
    </source>
</evidence>
<name>A0A1B1AJV0_9PROT</name>
<dbReference type="Proteomes" id="UP000092498">
    <property type="component" value="Chromosome"/>
</dbReference>
<dbReference type="EMBL" id="CP013244">
    <property type="protein sequence ID" value="ANP46825.1"/>
    <property type="molecule type" value="Genomic_DNA"/>
</dbReference>